<dbReference type="RefSeq" id="WP_184582471.1">
    <property type="nucleotide sequence ID" value="NZ_JACHJT010000001.1"/>
</dbReference>
<name>A0A7W7W579_9ACTN</name>
<dbReference type="AlphaFoldDB" id="A0A7W7W579"/>
<evidence type="ECO:0000256" key="1">
    <source>
        <dbReference type="SAM" id="Phobius"/>
    </source>
</evidence>
<organism evidence="2 3">
    <name type="scientific">Lipingzhangella halophila</name>
    <dbReference type="NCBI Taxonomy" id="1783352"/>
    <lineage>
        <taxon>Bacteria</taxon>
        <taxon>Bacillati</taxon>
        <taxon>Actinomycetota</taxon>
        <taxon>Actinomycetes</taxon>
        <taxon>Streptosporangiales</taxon>
        <taxon>Nocardiopsidaceae</taxon>
        <taxon>Lipingzhangella</taxon>
    </lineage>
</organism>
<keyword evidence="1" id="KW-1133">Transmembrane helix</keyword>
<accession>A0A7W7W579</accession>
<keyword evidence="3" id="KW-1185">Reference proteome</keyword>
<gene>
    <name evidence="2" type="ORF">F4561_005243</name>
</gene>
<proteinExistence type="predicted"/>
<evidence type="ECO:0000313" key="2">
    <source>
        <dbReference type="EMBL" id="MBB4934423.1"/>
    </source>
</evidence>
<reference evidence="2 3" key="1">
    <citation type="submission" date="2020-08" db="EMBL/GenBank/DDBJ databases">
        <title>Sequencing the genomes of 1000 actinobacteria strains.</title>
        <authorList>
            <person name="Klenk H.-P."/>
        </authorList>
    </citation>
    <scope>NUCLEOTIDE SEQUENCE [LARGE SCALE GENOMIC DNA]</scope>
    <source>
        <strain evidence="2 3">DSM 102030</strain>
    </source>
</reference>
<dbReference type="EMBL" id="JACHJT010000001">
    <property type="protein sequence ID" value="MBB4934423.1"/>
    <property type="molecule type" value="Genomic_DNA"/>
</dbReference>
<feature type="transmembrane region" description="Helical" evidence="1">
    <location>
        <begin position="30"/>
        <end position="47"/>
    </location>
</feature>
<feature type="transmembrane region" description="Helical" evidence="1">
    <location>
        <begin position="53"/>
        <end position="73"/>
    </location>
</feature>
<dbReference type="Pfam" id="PF12666">
    <property type="entry name" value="PrgI"/>
    <property type="match status" value="1"/>
</dbReference>
<keyword evidence="1" id="KW-0472">Membrane</keyword>
<evidence type="ECO:0000313" key="3">
    <source>
        <dbReference type="Proteomes" id="UP000523007"/>
    </source>
</evidence>
<sequence length="302" mass="32515">MSDQTQWHAHIPTDIDRPDPLIGPFTARQLVIVTPVILLVWAGFIALKDLVNIWVLAGAAVPIVGVAIALIVGQRDGISLDRLAWAGLAWSRKPKRRVAAPEGITELPSWAPPPPRQPRLEPLRLPASAITSKGVVVLEHRSAALIVCSTLNLALASVREQDTMVARFASVLHSLTEPVQILVRGVRFDLQPQVATLRENAPRLPHPALEDSAYAHADFLDELQRQRDLLQRAIVIVLTTAGTSGAAGASVLRRAEDVAAQLAGLGLQTTVCDGAMAESVLRTCLRPDAYDHESAPDHGDLA</sequence>
<dbReference type="InterPro" id="IPR024414">
    <property type="entry name" value="Uncharacterised_PrgI"/>
</dbReference>
<protein>
    <recommendedName>
        <fullName evidence="4">PrgI family protein</fullName>
    </recommendedName>
</protein>
<evidence type="ECO:0008006" key="4">
    <source>
        <dbReference type="Google" id="ProtNLM"/>
    </source>
</evidence>
<keyword evidence="1" id="KW-0812">Transmembrane</keyword>
<dbReference type="Proteomes" id="UP000523007">
    <property type="component" value="Unassembled WGS sequence"/>
</dbReference>
<comment type="caution">
    <text evidence="2">The sequence shown here is derived from an EMBL/GenBank/DDBJ whole genome shotgun (WGS) entry which is preliminary data.</text>
</comment>